<feature type="transmembrane region" description="Helical" evidence="1">
    <location>
        <begin position="46"/>
        <end position="63"/>
    </location>
</feature>
<dbReference type="EMBL" id="JAKWBL010000001">
    <property type="protein sequence ID" value="MCH5597456.1"/>
    <property type="molecule type" value="Genomic_DNA"/>
</dbReference>
<keyword evidence="1" id="KW-0812">Transmembrane</keyword>
<name>A0ABS9SGL1_9BACT</name>
<feature type="transmembrane region" description="Helical" evidence="1">
    <location>
        <begin position="12"/>
        <end position="40"/>
    </location>
</feature>
<dbReference type="RefSeq" id="WP_240826841.1">
    <property type="nucleotide sequence ID" value="NZ_JAKWBL010000001.1"/>
</dbReference>
<reference evidence="2 3" key="1">
    <citation type="submission" date="2022-02" db="EMBL/GenBank/DDBJ databases">
        <authorList>
            <person name="Min J."/>
        </authorList>
    </citation>
    <scope>NUCLEOTIDE SEQUENCE [LARGE SCALE GENOMIC DNA]</scope>
    <source>
        <strain evidence="2 3">GR10-1</strain>
    </source>
</reference>
<keyword evidence="1" id="KW-1133">Transmembrane helix</keyword>
<proteinExistence type="predicted"/>
<comment type="caution">
    <text evidence="2">The sequence shown here is derived from an EMBL/GenBank/DDBJ whole genome shotgun (WGS) entry which is preliminary data.</text>
</comment>
<keyword evidence="1" id="KW-0472">Membrane</keyword>
<protein>
    <submittedName>
        <fullName evidence="2">Uncharacterized protein</fullName>
    </submittedName>
</protein>
<keyword evidence="3" id="KW-1185">Reference proteome</keyword>
<evidence type="ECO:0000313" key="3">
    <source>
        <dbReference type="Proteomes" id="UP001202248"/>
    </source>
</evidence>
<sequence length="99" mass="10970">MDSKANEGNSSLPISYTFSIATAATAFMGIALFGLMGFFYKRRSKFYFIFVALGIAATLYACTKSSDVSHLENEDLFIRIVQVDKDGSKTYSKSVRAIR</sequence>
<evidence type="ECO:0000313" key="2">
    <source>
        <dbReference type="EMBL" id="MCH5597456.1"/>
    </source>
</evidence>
<organism evidence="2 3">
    <name type="scientific">Niabella ginsengisoli</name>
    <dbReference type="NCBI Taxonomy" id="522298"/>
    <lineage>
        <taxon>Bacteria</taxon>
        <taxon>Pseudomonadati</taxon>
        <taxon>Bacteroidota</taxon>
        <taxon>Chitinophagia</taxon>
        <taxon>Chitinophagales</taxon>
        <taxon>Chitinophagaceae</taxon>
        <taxon>Niabella</taxon>
    </lineage>
</organism>
<evidence type="ECO:0000256" key="1">
    <source>
        <dbReference type="SAM" id="Phobius"/>
    </source>
</evidence>
<accession>A0ABS9SGL1</accession>
<gene>
    <name evidence="2" type="ORF">MKP09_05835</name>
</gene>
<dbReference type="Proteomes" id="UP001202248">
    <property type="component" value="Unassembled WGS sequence"/>
</dbReference>